<dbReference type="PANTHER" id="PTHR37946:SF1">
    <property type="entry name" value="SLL1969 PROTEIN"/>
    <property type="match status" value="1"/>
</dbReference>
<evidence type="ECO:0000313" key="3">
    <source>
        <dbReference type="Proteomes" id="UP000322981"/>
    </source>
</evidence>
<keyword evidence="2" id="KW-0378">Hydrolase</keyword>
<protein>
    <submittedName>
        <fullName evidence="2">Alpha/beta fold hydrolase</fullName>
    </submittedName>
</protein>
<reference evidence="2 3" key="1">
    <citation type="submission" date="2019-09" db="EMBL/GenBank/DDBJ databases">
        <title>Whole-genome sequence of the purple sulfur bacterium Thiohalocapsa marina DSM 19078.</title>
        <authorList>
            <person name="Kyndt J.A."/>
            <person name="Meyer T.E."/>
        </authorList>
    </citation>
    <scope>NUCLEOTIDE SEQUENCE [LARGE SCALE GENOMIC DNA]</scope>
    <source>
        <strain evidence="2 3">DSM 19078</strain>
    </source>
</reference>
<dbReference type="InterPro" id="IPR000073">
    <property type="entry name" value="AB_hydrolase_1"/>
</dbReference>
<proteinExistence type="predicted"/>
<sequence length="346" mass="38045">MNWANRPRRLLLKGVALSLAMAAAWTLWAELHPTEERALRMLVHDQLDNWFPELMSAPGDGFGVALRQAAEQGAMQPPVLLIHGLDEPGIIWDDLVVALADAGFDVWELRYPNDQGIDRSADFLARHWAALPAEQPVILIGHSMGGLVAREFVTRLRYPPGPAPQLEGAPVGGLVMIGTPNHGSPWARLRIWLELREHFEDARQRRFTLFAGLRDGVGEAKVDLRPGSNFLKALNARPWPDAVPRFLIGAQLLSTPSSLTEGLDAAAAEVGSEALREHLHAWWQTLTNGLGDGAVSVASLRLEDAPPPVIVNATHRTMLRRLGPDDPEPPAIRPIIAQLQRWSQSP</sequence>
<dbReference type="Pfam" id="PF12697">
    <property type="entry name" value="Abhydrolase_6"/>
    <property type="match status" value="1"/>
</dbReference>
<feature type="domain" description="AB hydrolase-1" evidence="1">
    <location>
        <begin position="79"/>
        <end position="254"/>
    </location>
</feature>
<dbReference type="Proteomes" id="UP000322981">
    <property type="component" value="Unassembled WGS sequence"/>
</dbReference>
<dbReference type="OrthoDB" id="869379at2"/>
<accession>A0A5M8FQ04</accession>
<name>A0A5M8FQ04_9GAMM</name>
<comment type="caution">
    <text evidence="2">The sequence shown here is derived from an EMBL/GenBank/DDBJ whole genome shotgun (WGS) entry which is preliminary data.</text>
</comment>
<keyword evidence="3" id="KW-1185">Reference proteome</keyword>
<dbReference type="RefSeq" id="WP_150090751.1">
    <property type="nucleotide sequence ID" value="NZ_JBFUOH010000052.1"/>
</dbReference>
<organism evidence="2 3">
    <name type="scientific">Thiohalocapsa marina</name>
    <dbReference type="NCBI Taxonomy" id="424902"/>
    <lineage>
        <taxon>Bacteria</taxon>
        <taxon>Pseudomonadati</taxon>
        <taxon>Pseudomonadota</taxon>
        <taxon>Gammaproteobacteria</taxon>
        <taxon>Chromatiales</taxon>
        <taxon>Chromatiaceae</taxon>
        <taxon>Thiohalocapsa</taxon>
    </lineage>
</organism>
<dbReference type="AlphaFoldDB" id="A0A5M8FQ04"/>
<dbReference type="EMBL" id="VWXX01000004">
    <property type="protein sequence ID" value="KAA6186584.1"/>
    <property type="molecule type" value="Genomic_DNA"/>
</dbReference>
<evidence type="ECO:0000259" key="1">
    <source>
        <dbReference type="Pfam" id="PF12697"/>
    </source>
</evidence>
<dbReference type="PANTHER" id="PTHR37946">
    <property type="entry name" value="SLL1969 PROTEIN"/>
    <property type="match status" value="1"/>
</dbReference>
<evidence type="ECO:0000313" key="2">
    <source>
        <dbReference type="EMBL" id="KAA6186584.1"/>
    </source>
</evidence>
<dbReference type="InterPro" id="IPR029058">
    <property type="entry name" value="AB_hydrolase_fold"/>
</dbReference>
<gene>
    <name evidence="2" type="ORF">F2Q65_04190</name>
</gene>
<dbReference type="GO" id="GO:0016787">
    <property type="term" value="F:hydrolase activity"/>
    <property type="evidence" value="ECO:0007669"/>
    <property type="project" value="UniProtKB-KW"/>
</dbReference>
<dbReference type="Gene3D" id="3.40.50.1820">
    <property type="entry name" value="alpha/beta hydrolase"/>
    <property type="match status" value="1"/>
</dbReference>
<dbReference type="SUPFAM" id="SSF53474">
    <property type="entry name" value="alpha/beta-Hydrolases"/>
    <property type="match status" value="1"/>
</dbReference>